<organism evidence="3">
    <name type="scientific">Panstrongylus lignarius</name>
    <dbReference type="NCBI Taxonomy" id="156445"/>
    <lineage>
        <taxon>Eukaryota</taxon>
        <taxon>Metazoa</taxon>
        <taxon>Ecdysozoa</taxon>
        <taxon>Arthropoda</taxon>
        <taxon>Hexapoda</taxon>
        <taxon>Insecta</taxon>
        <taxon>Pterygota</taxon>
        <taxon>Neoptera</taxon>
        <taxon>Paraneoptera</taxon>
        <taxon>Hemiptera</taxon>
        <taxon>Heteroptera</taxon>
        <taxon>Panheteroptera</taxon>
        <taxon>Cimicomorpha</taxon>
        <taxon>Reduviidae</taxon>
        <taxon>Triatominae</taxon>
        <taxon>Panstrongylus</taxon>
    </lineage>
</organism>
<evidence type="ECO:0000256" key="1">
    <source>
        <dbReference type="SAM" id="Phobius"/>
    </source>
</evidence>
<protein>
    <recommendedName>
        <fullName evidence="4">Secreted protein</fullName>
    </recommendedName>
</protein>
<sequence>MPSIYCFIVFKVVRMFCFVLADKPMLQLRTVMGQKCALPQFDLPNNPREDMYNSSFLKKAFHARGIFLLFLHVALLSSINYSSVL</sequence>
<keyword evidence="1" id="KW-0472">Membrane</keyword>
<keyword evidence="2" id="KW-0732">Signal</keyword>
<proteinExistence type="predicted"/>
<feature type="chain" id="PRO_5012510877" description="Secreted protein" evidence="2">
    <location>
        <begin position="22"/>
        <end position="85"/>
    </location>
</feature>
<name>A0A224XZ86_9HEMI</name>
<evidence type="ECO:0008006" key="4">
    <source>
        <dbReference type="Google" id="ProtNLM"/>
    </source>
</evidence>
<feature type="signal peptide" evidence="2">
    <location>
        <begin position="1"/>
        <end position="21"/>
    </location>
</feature>
<evidence type="ECO:0000313" key="3">
    <source>
        <dbReference type="EMBL" id="JAW15358.1"/>
    </source>
</evidence>
<keyword evidence="1" id="KW-0812">Transmembrane</keyword>
<accession>A0A224XZ86</accession>
<feature type="transmembrane region" description="Helical" evidence="1">
    <location>
        <begin position="61"/>
        <end position="81"/>
    </location>
</feature>
<dbReference type="AlphaFoldDB" id="A0A224XZ86"/>
<keyword evidence="1" id="KW-1133">Transmembrane helix</keyword>
<evidence type="ECO:0000256" key="2">
    <source>
        <dbReference type="SAM" id="SignalP"/>
    </source>
</evidence>
<dbReference type="EMBL" id="GFTR01001068">
    <property type="protein sequence ID" value="JAW15358.1"/>
    <property type="molecule type" value="Transcribed_RNA"/>
</dbReference>
<reference evidence="3" key="1">
    <citation type="journal article" date="2018" name="PLoS Negl. Trop. Dis.">
        <title>An insight into the salivary gland and fat body transcriptome of Panstrongylus lignarius (Hemiptera: Heteroptera), the main vector of Chagas disease in Peru.</title>
        <authorList>
            <person name="Nevoa J.C."/>
            <person name="Mendes M.T."/>
            <person name="da Silva M.V."/>
            <person name="Soares S.C."/>
            <person name="Oliveira C.J.F."/>
            <person name="Ribeiro J.M.C."/>
        </authorList>
    </citation>
    <scope>NUCLEOTIDE SEQUENCE</scope>
</reference>